<dbReference type="EMBL" id="JBFAKC010000026">
    <property type="protein sequence ID" value="MEV0712746.1"/>
    <property type="molecule type" value="Genomic_DNA"/>
</dbReference>
<name>A0ABV3G524_9NOCA</name>
<dbReference type="RefSeq" id="WP_357790001.1">
    <property type="nucleotide sequence ID" value="NZ_JBFAKC010000026.1"/>
</dbReference>
<comment type="caution">
    <text evidence="1">The sequence shown here is derived from an EMBL/GenBank/DDBJ whole genome shotgun (WGS) entry which is preliminary data.</text>
</comment>
<protein>
    <submittedName>
        <fullName evidence="1">Uncharacterized protein</fullName>
    </submittedName>
</protein>
<reference evidence="1 2" key="1">
    <citation type="submission" date="2024-06" db="EMBL/GenBank/DDBJ databases">
        <title>The Natural Products Discovery Center: Release of the First 8490 Sequenced Strains for Exploring Actinobacteria Biosynthetic Diversity.</title>
        <authorList>
            <person name="Kalkreuter E."/>
            <person name="Kautsar S.A."/>
            <person name="Yang D."/>
            <person name="Bader C.D."/>
            <person name="Teijaro C.N."/>
            <person name="Fluegel L."/>
            <person name="Davis C.M."/>
            <person name="Simpson J.R."/>
            <person name="Lauterbach L."/>
            <person name="Steele A.D."/>
            <person name="Gui C."/>
            <person name="Meng S."/>
            <person name="Li G."/>
            <person name="Viehrig K."/>
            <person name="Ye F."/>
            <person name="Su P."/>
            <person name="Kiefer A.F."/>
            <person name="Nichols A."/>
            <person name="Cepeda A.J."/>
            <person name="Yan W."/>
            <person name="Fan B."/>
            <person name="Jiang Y."/>
            <person name="Adhikari A."/>
            <person name="Zheng C.-J."/>
            <person name="Schuster L."/>
            <person name="Cowan T.M."/>
            <person name="Smanski M.J."/>
            <person name="Chevrette M.G."/>
            <person name="De Carvalho L.P.S."/>
            <person name="Shen B."/>
        </authorList>
    </citation>
    <scope>NUCLEOTIDE SEQUENCE [LARGE SCALE GENOMIC DNA]</scope>
    <source>
        <strain evidence="1 2">NPDC050403</strain>
    </source>
</reference>
<evidence type="ECO:0000313" key="2">
    <source>
        <dbReference type="Proteomes" id="UP001551695"/>
    </source>
</evidence>
<organism evidence="1 2">
    <name type="scientific">Nocardia aurea</name>
    <dbReference type="NCBI Taxonomy" id="2144174"/>
    <lineage>
        <taxon>Bacteria</taxon>
        <taxon>Bacillati</taxon>
        <taxon>Actinomycetota</taxon>
        <taxon>Actinomycetes</taxon>
        <taxon>Mycobacteriales</taxon>
        <taxon>Nocardiaceae</taxon>
        <taxon>Nocardia</taxon>
    </lineage>
</organism>
<dbReference type="Proteomes" id="UP001551695">
    <property type="component" value="Unassembled WGS sequence"/>
</dbReference>
<sequence length="113" mass="12147">MCDPGVPEYFVGGRRVEPGRLYRVRDGGWVEPSPRSCPNGHRLGPGRGLAGTVACPKIGGFHRTHICRTCEAIIYTPPEVPECAHDRMVPAEVWEANSAAAGEVLEDPPPAST</sequence>
<evidence type="ECO:0000313" key="1">
    <source>
        <dbReference type="EMBL" id="MEV0712746.1"/>
    </source>
</evidence>
<accession>A0ABV3G524</accession>
<gene>
    <name evidence="1" type="ORF">AB0I48_34855</name>
</gene>
<keyword evidence="2" id="KW-1185">Reference proteome</keyword>
<proteinExistence type="predicted"/>